<sequence>MTDGFEIRIPILPTPGFFSGIKLAVKSLRRLGGAYETVPVVVSVGGDEKAEDTHRINGWSDSDPNVIWRIIPPDRRTPGFSSGFDRFDNPLDREVVVMCDADACLLSDIDPVIDRVGRHPGPAIAAMQAHQSPFGHDPDENARWWSDIFAAFDLAPPDLCLPYTLAPSQNGKAPPYFNFGFVVMNRAAFDIVRRRFKERTLKLAALLQPGNREIFAAQIAMSLIIVESGIAYLPLEPAYNCTNSDEMLFHGLPSEEEIRVLHYQRRQDFDRHTFLCDQSAFDHFAQTRFESQVITHFQSHVLSFPDVFFHPGAKI</sequence>
<dbReference type="SUPFAM" id="SSF53448">
    <property type="entry name" value="Nucleotide-diphospho-sugar transferases"/>
    <property type="match status" value="1"/>
</dbReference>
<protein>
    <recommendedName>
        <fullName evidence="3">Glycosyl transferase family 2</fullName>
    </recommendedName>
</protein>
<evidence type="ECO:0008006" key="3">
    <source>
        <dbReference type="Google" id="ProtNLM"/>
    </source>
</evidence>
<organism evidence="1 2">
    <name type="scientific">Thalassovita aquimarina</name>
    <dbReference type="NCBI Taxonomy" id="2785917"/>
    <lineage>
        <taxon>Bacteria</taxon>
        <taxon>Pseudomonadati</taxon>
        <taxon>Pseudomonadota</taxon>
        <taxon>Alphaproteobacteria</taxon>
        <taxon>Rhodobacterales</taxon>
        <taxon>Roseobacteraceae</taxon>
        <taxon>Thalassovita</taxon>
    </lineage>
</organism>
<dbReference type="Proteomes" id="UP001195941">
    <property type="component" value="Unassembled WGS sequence"/>
</dbReference>
<comment type="caution">
    <text evidence="1">The sequence shown here is derived from an EMBL/GenBank/DDBJ whole genome shotgun (WGS) entry which is preliminary data.</text>
</comment>
<evidence type="ECO:0000313" key="2">
    <source>
        <dbReference type="Proteomes" id="UP001195941"/>
    </source>
</evidence>
<dbReference type="EMBL" id="JADMKU010000028">
    <property type="protein sequence ID" value="MBR9653345.1"/>
    <property type="molecule type" value="Genomic_DNA"/>
</dbReference>
<accession>A0ABS5HWP0</accession>
<keyword evidence="2" id="KW-1185">Reference proteome</keyword>
<name>A0ABS5HWP0_9RHOB</name>
<dbReference type="InterPro" id="IPR029044">
    <property type="entry name" value="Nucleotide-diphossugar_trans"/>
</dbReference>
<dbReference type="RefSeq" id="WP_212702968.1">
    <property type="nucleotide sequence ID" value="NZ_JADMKU010000028.1"/>
</dbReference>
<evidence type="ECO:0000313" key="1">
    <source>
        <dbReference type="EMBL" id="MBR9653345.1"/>
    </source>
</evidence>
<proteinExistence type="predicted"/>
<dbReference type="Gene3D" id="3.90.550.10">
    <property type="entry name" value="Spore Coat Polysaccharide Biosynthesis Protein SpsA, Chain A"/>
    <property type="match status" value="1"/>
</dbReference>
<gene>
    <name evidence="1" type="ORF">IT775_19690</name>
</gene>
<reference evidence="1 2" key="1">
    <citation type="journal article" date="2021" name="Arch. Microbiol.">
        <title>Thalassobius aquimarinus sp. nov., isolated from the Sea of Japan seashore.</title>
        <authorList>
            <person name="Kurilenko V.V."/>
            <person name="Romanenko L.A."/>
            <person name="Chernysheva N.Y."/>
            <person name="Velansky P.V."/>
            <person name="Tekutyeva L.A."/>
            <person name="Isaeva M.P."/>
            <person name="Mikhailov V.V."/>
        </authorList>
    </citation>
    <scope>NUCLEOTIDE SEQUENCE [LARGE SCALE GENOMIC DNA]</scope>
    <source>
        <strain evidence="1 2">KMM 8518</strain>
    </source>
</reference>